<dbReference type="Proteomes" id="UP000694941">
    <property type="component" value="Unplaced"/>
</dbReference>
<dbReference type="Gene3D" id="3.40.630.30">
    <property type="match status" value="1"/>
</dbReference>
<dbReference type="SUPFAM" id="SSF55729">
    <property type="entry name" value="Acyl-CoA N-acyltransferases (Nat)"/>
    <property type="match status" value="1"/>
</dbReference>
<dbReference type="InterPro" id="IPR051016">
    <property type="entry name" value="Diverse_Substrate_AcTransf"/>
</dbReference>
<proteinExistence type="inferred from homology"/>
<comment type="similarity">
    <text evidence="1">Belongs to the acetyltransferase family.</text>
</comment>
<dbReference type="RefSeq" id="XP_022239772.1">
    <property type="nucleotide sequence ID" value="XM_022384064.1"/>
</dbReference>
<name>A0ABM1S817_LIMPO</name>
<evidence type="ECO:0000256" key="2">
    <source>
        <dbReference type="ARBA" id="ARBA00022679"/>
    </source>
</evidence>
<organism evidence="5 6">
    <name type="scientific">Limulus polyphemus</name>
    <name type="common">Atlantic horseshoe crab</name>
    <dbReference type="NCBI Taxonomy" id="6850"/>
    <lineage>
        <taxon>Eukaryota</taxon>
        <taxon>Metazoa</taxon>
        <taxon>Ecdysozoa</taxon>
        <taxon>Arthropoda</taxon>
        <taxon>Chelicerata</taxon>
        <taxon>Merostomata</taxon>
        <taxon>Xiphosura</taxon>
        <taxon>Limulidae</taxon>
        <taxon>Limulus</taxon>
    </lineage>
</organism>
<evidence type="ECO:0000256" key="3">
    <source>
        <dbReference type="ARBA" id="ARBA00023315"/>
    </source>
</evidence>
<keyword evidence="3" id="KW-0012">Acyltransferase</keyword>
<gene>
    <name evidence="6" type="primary">LOC106457957</name>
</gene>
<accession>A0ABM1S817</accession>
<dbReference type="PANTHER" id="PTHR10545:SF29">
    <property type="entry name" value="GH14572P-RELATED"/>
    <property type="match status" value="1"/>
</dbReference>
<keyword evidence="2" id="KW-0808">Transferase</keyword>
<evidence type="ECO:0000313" key="5">
    <source>
        <dbReference type="Proteomes" id="UP000694941"/>
    </source>
</evidence>
<feature type="domain" description="N-acetyltransferase" evidence="4">
    <location>
        <begin position="4"/>
        <end position="161"/>
    </location>
</feature>
<dbReference type="PANTHER" id="PTHR10545">
    <property type="entry name" value="DIAMINE N-ACETYLTRANSFERASE"/>
    <property type="match status" value="1"/>
</dbReference>
<dbReference type="InterPro" id="IPR000182">
    <property type="entry name" value="GNAT_dom"/>
</dbReference>
<dbReference type="GeneID" id="106457957"/>
<keyword evidence="5" id="KW-1185">Reference proteome</keyword>
<evidence type="ECO:0000313" key="6">
    <source>
        <dbReference type="RefSeq" id="XP_022239772.1"/>
    </source>
</evidence>
<dbReference type="Pfam" id="PF00583">
    <property type="entry name" value="Acetyltransf_1"/>
    <property type="match status" value="1"/>
</dbReference>
<dbReference type="CDD" id="cd04301">
    <property type="entry name" value="NAT_SF"/>
    <property type="match status" value="1"/>
</dbReference>
<evidence type="ECO:0000259" key="4">
    <source>
        <dbReference type="PROSITE" id="PS51186"/>
    </source>
</evidence>
<reference evidence="6" key="1">
    <citation type="submission" date="2025-08" db="UniProtKB">
        <authorList>
            <consortium name="RefSeq"/>
        </authorList>
    </citation>
    <scope>IDENTIFICATION</scope>
    <source>
        <tissue evidence="6">Muscle</tissue>
    </source>
</reference>
<dbReference type="InterPro" id="IPR016181">
    <property type="entry name" value="Acyl_CoA_acyltransferase"/>
</dbReference>
<dbReference type="PROSITE" id="PS51186">
    <property type="entry name" value="GNAT"/>
    <property type="match status" value="1"/>
</dbReference>
<sequence>MSLFSIRPATKDDCKDIVRLMKEMAENERMPNGFKVDEKTLQKDGFGKRPFYYCFVAELNKEELSAGIVGYVLYFFTYSTWEGRSIYVQDLYVSPQYRRRGMGSALQKRTVQAGIENECSRVNFALLNRNTFSIEFYKKQGAIDLTETEGWNVFRLKKDDLFRLAEK</sequence>
<protein>
    <submittedName>
        <fullName evidence="6">Diamine acetyltransferase 2-like</fullName>
    </submittedName>
</protein>
<evidence type="ECO:0000256" key="1">
    <source>
        <dbReference type="ARBA" id="ARBA00008694"/>
    </source>
</evidence>